<feature type="transmembrane region" description="Helical" evidence="9">
    <location>
        <begin position="153"/>
        <end position="171"/>
    </location>
</feature>
<feature type="transmembrane region" description="Helical" evidence="9">
    <location>
        <begin position="1022"/>
        <end position="1040"/>
    </location>
</feature>
<dbReference type="Gene3D" id="1.20.1560.10">
    <property type="entry name" value="ABC transporter type 1, transmembrane domain"/>
    <property type="match status" value="2"/>
</dbReference>
<dbReference type="CDD" id="cd03244">
    <property type="entry name" value="ABCC_MRP_domain2"/>
    <property type="match status" value="1"/>
</dbReference>
<evidence type="ECO:0000313" key="13">
    <source>
        <dbReference type="Proteomes" id="UP001194696"/>
    </source>
</evidence>
<dbReference type="InterPro" id="IPR027417">
    <property type="entry name" value="P-loop_NTPase"/>
</dbReference>
<feature type="region of interest" description="Disordered" evidence="8">
    <location>
        <begin position="1418"/>
        <end position="1565"/>
    </location>
</feature>
<proteinExistence type="predicted"/>
<protein>
    <recommendedName>
        <fullName evidence="14">P-loop containing nucleoside triphosphate hydrolase protein</fullName>
    </recommendedName>
</protein>
<reference evidence="12 13" key="1">
    <citation type="journal article" date="2020" name="Fungal Divers.">
        <title>Resolving the Mortierellaceae phylogeny through synthesis of multi-gene phylogenetics and phylogenomics.</title>
        <authorList>
            <person name="Vandepol N."/>
            <person name="Liber J."/>
            <person name="Desiro A."/>
            <person name="Na H."/>
            <person name="Kennedy M."/>
            <person name="Barry K."/>
            <person name="Grigoriev I.V."/>
            <person name="Miller A.N."/>
            <person name="O'Donnell K."/>
            <person name="Stajich J.E."/>
            <person name="Bonito G."/>
        </authorList>
    </citation>
    <scope>NUCLEOTIDE SEQUENCE [LARGE SCALE GENOMIC DNA]</scope>
    <source>
        <strain evidence="12 13">AD045</strain>
    </source>
</reference>
<dbReference type="InterPro" id="IPR017871">
    <property type="entry name" value="ABC_transporter-like_CS"/>
</dbReference>
<evidence type="ECO:0000256" key="6">
    <source>
        <dbReference type="ARBA" id="ARBA00022989"/>
    </source>
</evidence>
<dbReference type="Pfam" id="PF00005">
    <property type="entry name" value="ABC_tran"/>
    <property type="match status" value="2"/>
</dbReference>
<evidence type="ECO:0000256" key="1">
    <source>
        <dbReference type="ARBA" id="ARBA00004141"/>
    </source>
</evidence>
<feature type="domain" description="ABC transmembrane type-1" evidence="11">
    <location>
        <begin position="21"/>
        <end position="299"/>
    </location>
</feature>
<evidence type="ECO:0000256" key="7">
    <source>
        <dbReference type="ARBA" id="ARBA00023136"/>
    </source>
</evidence>
<evidence type="ECO:0000259" key="10">
    <source>
        <dbReference type="PROSITE" id="PS50893"/>
    </source>
</evidence>
<dbReference type="PANTHER" id="PTHR24223">
    <property type="entry name" value="ATP-BINDING CASSETTE SUB-FAMILY C"/>
    <property type="match status" value="1"/>
</dbReference>
<feature type="transmembrane region" description="Helical" evidence="9">
    <location>
        <begin position="54"/>
        <end position="71"/>
    </location>
</feature>
<evidence type="ECO:0000256" key="3">
    <source>
        <dbReference type="ARBA" id="ARBA00022692"/>
    </source>
</evidence>
<feature type="compositionally biased region" description="Polar residues" evidence="8">
    <location>
        <begin position="709"/>
        <end position="722"/>
    </location>
</feature>
<name>A0ABQ7K3J1_9FUNG</name>
<evidence type="ECO:0000256" key="4">
    <source>
        <dbReference type="ARBA" id="ARBA00022741"/>
    </source>
</evidence>
<evidence type="ECO:0000256" key="8">
    <source>
        <dbReference type="SAM" id="MobiDB-lite"/>
    </source>
</evidence>
<keyword evidence="3 9" id="KW-0812">Transmembrane</keyword>
<dbReference type="PROSITE" id="PS00211">
    <property type="entry name" value="ABC_TRANSPORTER_1"/>
    <property type="match status" value="2"/>
</dbReference>
<dbReference type="Pfam" id="PF00664">
    <property type="entry name" value="ABC_membrane"/>
    <property type="match status" value="2"/>
</dbReference>
<dbReference type="Proteomes" id="UP001194696">
    <property type="component" value="Unassembled WGS sequence"/>
</dbReference>
<feature type="compositionally biased region" description="Polar residues" evidence="8">
    <location>
        <begin position="1500"/>
        <end position="1509"/>
    </location>
</feature>
<dbReference type="EMBL" id="JAAAIM010000273">
    <property type="protein sequence ID" value="KAG0290805.1"/>
    <property type="molecule type" value="Genomic_DNA"/>
</dbReference>
<feature type="transmembrane region" description="Helical" evidence="9">
    <location>
        <begin position="1070"/>
        <end position="1091"/>
    </location>
</feature>
<evidence type="ECO:0000313" key="12">
    <source>
        <dbReference type="EMBL" id="KAG0290805.1"/>
    </source>
</evidence>
<feature type="transmembrane region" description="Helical" evidence="9">
    <location>
        <begin position="972"/>
        <end position="1001"/>
    </location>
</feature>
<evidence type="ECO:0000256" key="2">
    <source>
        <dbReference type="ARBA" id="ARBA00022448"/>
    </source>
</evidence>
<keyword evidence="2" id="KW-0813">Transport</keyword>
<dbReference type="Gene3D" id="3.40.50.300">
    <property type="entry name" value="P-loop containing nucleotide triphosphate hydrolases"/>
    <property type="match status" value="2"/>
</dbReference>
<dbReference type="CDD" id="cd18579">
    <property type="entry name" value="ABC_6TM_ABCC_D1"/>
    <property type="match status" value="1"/>
</dbReference>
<feature type="region of interest" description="Disordered" evidence="8">
    <location>
        <begin position="619"/>
        <end position="722"/>
    </location>
</feature>
<dbReference type="InterPro" id="IPR003439">
    <property type="entry name" value="ABC_transporter-like_ATP-bd"/>
</dbReference>
<feature type="transmembrane region" description="Helical" evidence="9">
    <location>
        <begin position="847"/>
        <end position="867"/>
    </location>
</feature>
<evidence type="ECO:0000259" key="11">
    <source>
        <dbReference type="PROSITE" id="PS50929"/>
    </source>
</evidence>
<comment type="subcellular location">
    <subcellularLocation>
        <location evidence="1">Membrane</location>
        <topology evidence="1">Multi-pass membrane protein</topology>
    </subcellularLocation>
</comment>
<feature type="domain" description="ABC transporter" evidence="10">
    <location>
        <begin position="1167"/>
        <end position="1402"/>
    </location>
</feature>
<dbReference type="PANTHER" id="PTHR24223:SF447">
    <property type="entry name" value="MULTIDRUG RESISTANCE-ASSOCIATED PROTEIN 5"/>
    <property type="match status" value="1"/>
</dbReference>
<feature type="domain" description="ABC transporter" evidence="10">
    <location>
        <begin position="375"/>
        <end position="599"/>
    </location>
</feature>
<dbReference type="InterPro" id="IPR050173">
    <property type="entry name" value="ABC_transporter_C-like"/>
</dbReference>
<organism evidence="12 13">
    <name type="scientific">Linnemannia gamsii</name>
    <dbReference type="NCBI Taxonomy" id="64522"/>
    <lineage>
        <taxon>Eukaryota</taxon>
        <taxon>Fungi</taxon>
        <taxon>Fungi incertae sedis</taxon>
        <taxon>Mucoromycota</taxon>
        <taxon>Mortierellomycotina</taxon>
        <taxon>Mortierellomycetes</taxon>
        <taxon>Mortierellales</taxon>
        <taxon>Mortierellaceae</taxon>
        <taxon>Linnemannia</taxon>
    </lineage>
</organism>
<feature type="compositionally biased region" description="Polar residues" evidence="8">
    <location>
        <begin position="1518"/>
        <end position="1531"/>
    </location>
</feature>
<sequence length="1565" mass="171769">MSAFGRPYLMLAFYKVFWIIFTYMGSYFLVKRLITYVETTPLAEREATSSKEGYLYAFGLFLTCVGSSICIQQVMAECTRIGVQVRAGLMVLIYRKSLKLSSAHGGIGNIINLLSNDCNRVAESFVNFHFLWSSALEIIVVIALAFVELPKLSALPALIILVLLFPVQYLLSFYTARLNAMATNSTTARIHIMSELLTAIKLIKFYAWEPSFRDRVTRVRAKEMSELRRGMYLKITSFALVFAAPVVTTLACICVYELSDNRGLDGRVTASIVFTSLSLFNTLRYPLIMLPIAVKTTLGALLSFERLDGYLSLPEVEPLQLHGDSDTMSGSDRINSLGASVVADGLVMNGSNSSSGDAKEMERIAHQRELAQLRIYINDADFGWPESKESNPTLKFLNMKIKPGDLVAIVGDVGSGKSSTLAAIMGQIRLMAGSRAVRGTLAYVPHDAWLLNATAKENILFGSQFNQEKYNAILRVCALNRDMNLLSAGDETEIGERGINLSQGQRQRVSLARAVYSGADIMLLDDPLSGMDAQIGKHIFQECIKGYLASKTVVYVTNQPQHLAACDYIIVMKGGSVEAQGTFTELMAQDVNLARIVDESMEIEDPDQIQELTNEVRLEAPVNDTGAGVTSPPTSPTTEKGSTQPLPLSRTFALPRGNSGKGRFSSDEKSSDTTELSTVTIHGLPSIAKSGKLTHSGTSSVHNRPHLLSQRSQSVSGTGTASTTFNTAANEQTIHRIREMNAHTIQNQMINEQTISRMIERNQMTILGNMGQNRLTVHATNREENSMARAVERNQLTIHSLSGREGGMLNGGGGRGERLDFGFGVKSRDVVSGWSVTKAYLRKGTGMGVSIAVALVFLATHGLRIFSDYWLRFTVGPDAKPDFTYYLSVYGGLVAAVVFGAYMRTFFLSWVVFTKSITYHDRIFRKILRAPMSYFDVTPLARILNAFARHQYVVDEVLPDSILQMLQYMPLAIGAAILVIVIVPWSAIAVVVLLGLVWVLVHFSSYTDDRLKSMEAMTKGPIFAHMAATLDGLFSIRVYGAEERFDAFNLKKIDDNHKALFAMMQIRSWLALYLDLVSSVFVLVTAMFVIYFSRDNTLDASEAGLAITNALQLLIFGQWSIRMAAEVKSTKESVCQLELYGMNIPAEAPDVIPENQPPADWPSQGEIEFKKVVLRYQNYGVAVLKKVDFLIQARQKIGVVGKMGSGKTTLLISLLRVVEAAEGQILIDGVDIREIGLQDLRSKIAIIPQEPVLFVGTIRSNLDPFHRRTDQEIWDALDAVHLSVNIKQNMPLKLETPIIENGRNFSLGQRQLFCIARAILFQSRILVLDEATSAVDLQTDLLIQETIKKNFADCTVLMIAHRLNTIMECDKILVMEDGRVVEFEHPTKLIENKDGYFYSLVNQSGPNSVARLKTMLREHGHTVDGEPPIVVDQGTPRRTGYSAGLTGTMPEVDEEDEGSYSGSGSGSGSGSAPATGDSNQKQHSTKPSVSGKSFVEEPLSGSQSLSASNLDGRAGEGSLSSVTGIGSSVLGSVSPMATIGSTSGNPMPKSLEDVFAPRPTPRRDD</sequence>
<feature type="transmembrane region" description="Helical" evidence="9">
    <location>
        <begin position="130"/>
        <end position="147"/>
    </location>
</feature>
<keyword evidence="4" id="KW-0547">Nucleotide-binding</keyword>
<feature type="transmembrane region" description="Helical" evidence="9">
    <location>
        <begin position="12"/>
        <end position="34"/>
    </location>
</feature>
<feature type="transmembrane region" description="Helical" evidence="9">
    <location>
        <begin position="887"/>
        <end position="913"/>
    </location>
</feature>
<evidence type="ECO:0000256" key="5">
    <source>
        <dbReference type="ARBA" id="ARBA00022840"/>
    </source>
</evidence>
<evidence type="ECO:0008006" key="14">
    <source>
        <dbReference type="Google" id="ProtNLM"/>
    </source>
</evidence>
<dbReference type="InterPro" id="IPR044746">
    <property type="entry name" value="ABCC_6TM_D1"/>
</dbReference>
<feature type="transmembrane region" description="Helical" evidence="9">
    <location>
        <begin position="232"/>
        <end position="258"/>
    </location>
</feature>
<dbReference type="InterPro" id="IPR011527">
    <property type="entry name" value="ABC1_TM_dom"/>
</dbReference>
<keyword evidence="5" id="KW-0067">ATP-binding</keyword>
<comment type="caution">
    <text evidence="12">The sequence shown here is derived from an EMBL/GenBank/DDBJ whole genome shotgun (WGS) entry which is preliminary data.</text>
</comment>
<evidence type="ECO:0000256" key="9">
    <source>
        <dbReference type="SAM" id="Phobius"/>
    </source>
</evidence>
<dbReference type="PROSITE" id="PS50929">
    <property type="entry name" value="ABC_TM1F"/>
    <property type="match status" value="2"/>
</dbReference>
<gene>
    <name evidence="12" type="ORF">BGZ96_005755</name>
</gene>
<dbReference type="InterPro" id="IPR044726">
    <property type="entry name" value="ABCC_6TM_D2"/>
</dbReference>
<keyword evidence="13" id="KW-1185">Reference proteome</keyword>
<dbReference type="CDD" id="cd18580">
    <property type="entry name" value="ABC_6TM_ABCC_D2"/>
    <property type="match status" value="1"/>
</dbReference>
<dbReference type="InterPro" id="IPR003593">
    <property type="entry name" value="AAA+_ATPase"/>
</dbReference>
<feature type="domain" description="ABC transmembrane type-1" evidence="11">
    <location>
        <begin position="851"/>
        <end position="1114"/>
    </location>
</feature>
<dbReference type="SMART" id="SM00382">
    <property type="entry name" value="AAA"/>
    <property type="match status" value="2"/>
</dbReference>
<keyword evidence="7 9" id="KW-0472">Membrane</keyword>
<dbReference type="CDD" id="cd03250">
    <property type="entry name" value="ABCC_MRP_domain1"/>
    <property type="match status" value="1"/>
</dbReference>
<dbReference type="InterPro" id="IPR036640">
    <property type="entry name" value="ABC1_TM_sf"/>
</dbReference>
<dbReference type="PROSITE" id="PS50893">
    <property type="entry name" value="ABC_TRANSPORTER_2"/>
    <property type="match status" value="2"/>
</dbReference>
<feature type="compositionally biased region" description="Polar residues" evidence="8">
    <location>
        <begin position="636"/>
        <end position="646"/>
    </location>
</feature>
<dbReference type="SUPFAM" id="SSF90123">
    <property type="entry name" value="ABC transporter transmembrane region"/>
    <property type="match status" value="2"/>
</dbReference>
<feature type="compositionally biased region" description="Polar residues" evidence="8">
    <location>
        <begin position="1476"/>
        <end position="1491"/>
    </location>
</feature>
<feature type="compositionally biased region" description="Polar residues" evidence="8">
    <location>
        <begin position="693"/>
        <end position="702"/>
    </location>
</feature>
<keyword evidence="6 9" id="KW-1133">Transmembrane helix</keyword>
<accession>A0ABQ7K3J1</accession>
<dbReference type="SUPFAM" id="SSF52540">
    <property type="entry name" value="P-loop containing nucleoside triphosphate hydrolases"/>
    <property type="match status" value="2"/>
</dbReference>